<dbReference type="Proteomes" id="UP000236447">
    <property type="component" value="Plasmid pP88_b"/>
</dbReference>
<dbReference type="PROSITE" id="PS50931">
    <property type="entry name" value="HTH_LYSR"/>
    <property type="match status" value="1"/>
</dbReference>
<comment type="similarity">
    <text evidence="1">Belongs to the LysR transcriptional regulatory family.</text>
</comment>
<evidence type="ECO:0000256" key="2">
    <source>
        <dbReference type="ARBA" id="ARBA00023015"/>
    </source>
</evidence>
<dbReference type="InterPro" id="IPR000847">
    <property type="entry name" value="LysR_HTH_N"/>
</dbReference>
<dbReference type="InterPro" id="IPR036388">
    <property type="entry name" value="WH-like_DNA-bd_sf"/>
</dbReference>
<evidence type="ECO:0000256" key="4">
    <source>
        <dbReference type="ARBA" id="ARBA00023163"/>
    </source>
</evidence>
<dbReference type="RefSeq" id="WP_102884490.1">
    <property type="nucleotide sequence ID" value="NZ_CP010727.1"/>
</dbReference>
<dbReference type="Gene3D" id="3.40.190.290">
    <property type="match status" value="1"/>
</dbReference>
<keyword evidence="3" id="KW-0238">DNA-binding</keyword>
<proteinExistence type="inferred from homology"/>
<evidence type="ECO:0000259" key="5">
    <source>
        <dbReference type="PROSITE" id="PS50931"/>
    </source>
</evidence>
<accession>A0A2I7KFE1</accession>
<keyword evidence="2" id="KW-0805">Transcription regulation</keyword>
<sequence>MRANHHQFVAFAYVVREGSFSAAAVRLGVTQSAVTQHIAKLEKQVGSQLLVRGRDGISLTRTGQEFYGLADRMVALDSEISERLEGYEAMTLGHIKIIANAPLPALKAISRFRQAYPEVEIDFALYGWTAAINLLRERRADVGLITDPPHSDDWERVMVQKNQYTAYLLPTSPLAKRDILSFKDLQAETVILPETGSLTERVVREAQLKSGVRLQRTITMSTFPLMCEAVLQGAGIAIFLSESGLISRGLAEIPIAELTQQHETAVVAPKDRAELRLVKAFIGIASS</sequence>
<dbReference type="InterPro" id="IPR005119">
    <property type="entry name" value="LysR_subst-bd"/>
</dbReference>
<geneLocation type="plasmid" evidence="7">
    <name>pp88_b</name>
</geneLocation>
<evidence type="ECO:0000313" key="7">
    <source>
        <dbReference type="Proteomes" id="UP000236447"/>
    </source>
</evidence>
<gene>
    <name evidence="6" type="ORF">PhaeoP88_03998</name>
</gene>
<dbReference type="Pfam" id="PF03466">
    <property type="entry name" value="LysR_substrate"/>
    <property type="match status" value="1"/>
</dbReference>
<name>A0A2I7KFE1_9RHOB</name>
<evidence type="ECO:0000313" key="6">
    <source>
        <dbReference type="EMBL" id="AUR01310.1"/>
    </source>
</evidence>
<dbReference type="SUPFAM" id="SSF53850">
    <property type="entry name" value="Periplasmic binding protein-like II"/>
    <property type="match status" value="1"/>
</dbReference>
<feature type="domain" description="HTH lysR-type" evidence="5">
    <location>
        <begin position="1"/>
        <end position="60"/>
    </location>
</feature>
<dbReference type="Gene3D" id="1.10.10.10">
    <property type="entry name" value="Winged helix-like DNA-binding domain superfamily/Winged helix DNA-binding domain"/>
    <property type="match status" value="1"/>
</dbReference>
<evidence type="ECO:0000256" key="1">
    <source>
        <dbReference type="ARBA" id="ARBA00009437"/>
    </source>
</evidence>
<dbReference type="EMBL" id="CP010727">
    <property type="protein sequence ID" value="AUR01310.1"/>
    <property type="molecule type" value="Genomic_DNA"/>
</dbReference>
<dbReference type="InterPro" id="IPR050950">
    <property type="entry name" value="HTH-type_LysR_regulators"/>
</dbReference>
<organism evidence="6 7">
    <name type="scientific">Phaeobacter inhibens</name>
    <dbReference type="NCBI Taxonomy" id="221822"/>
    <lineage>
        <taxon>Bacteria</taxon>
        <taxon>Pseudomonadati</taxon>
        <taxon>Pseudomonadota</taxon>
        <taxon>Alphaproteobacteria</taxon>
        <taxon>Rhodobacterales</taxon>
        <taxon>Roseobacteraceae</taxon>
        <taxon>Phaeobacter</taxon>
    </lineage>
</organism>
<dbReference type="PANTHER" id="PTHR30419">
    <property type="entry name" value="HTH-TYPE TRANSCRIPTIONAL REGULATOR YBHD"/>
    <property type="match status" value="1"/>
</dbReference>
<dbReference type="Pfam" id="PF00126">
    <property type="entry name" value="HTH_1"/>
    <property type="match status" value="1"/>
</dbReference>
<dbReference type="SUPFAM" id="SSF46785">
    <property type="entry name" value="Winged helix' DNA-binding domain"/>
    <property type="match status" value="1"/>
</dbReference>
<keyword evidence="6" id="KW-0614">Plasmid</keyword>
<dbReference type="GO" id="GO:0005829">
    <property type="term" value="C:cytosol"/>
    <property type="evidence" value="ECO:0007669"/>
    <property type="project" value="TreeGrafter"/>
</dbReference>
<dbReference type="PRINTS" id="PR00039">
    <property type="entry name" value="HTHLYSR"/>
</dbReference>
<keyword evidence="4" id="KW-0804">Transcription</keyword>
<dbReference type="GO" id="GO:0003677">
    <property type="term" value="F:DNA binding"/>
    <property type="evidence" value="ECO:0007669"/>
    <property type="project" value="UniProtKB-KW"/>
</dbReference>
<dbReference type="AlphaFoldDB" id="A0A2I7KFE1"/>
<dbReference type="InterPro" id="IPR036390">
    <property type="entry name" value="WH_DNA-bd_sf"/>
</dbReference>
<protein>
    <submittedName>
        <fullName evidence="6">HTH-type transcriptional regulator, LysR family</fullName>
    </submittedName>
</protein>
<dbReference type="GO" id="GO:0003700">
    <property type="term" value="F:DNA-binding transcription factor activity"/>
    <property type="evidence" value="ECO:0007669"/>
    <property type="project" value="InterPro"/>
</dbReference>
<reference evidence="6 7" key="2">
    <citation type="journal article" date="2017" name="Genome Biol. Evol.">
        <title>Trajectories and Drivers of Genome Evolution in Surface-Associated Marine Phaeobacter.</title>
        <authorList>
            <person name="Freese H.M."/>
            <person name="Sikorski J."/>
            <person name="Bunk B."/>
            <person name="Scheuner C."/>
            <person name="Meier-Kolthoff J.P."/>
            <person name="Sproer C."/>
            <person name="Gram L."/>
            <person name="Overmann J."/>
        </authorList>
    </citation>
    <scope>NUCLEOTIDE SEQUENCE [LARGE SCALE GENOMIC DNA]</scope>
    <source>
        <strain evidence="6 7">P88</strain>
        <plasmid evidence="6">pP88_b</plasmid>
    </source>
</reference>
<reference evidence="6 7" key="1">
    <citation type="journal article" date="2017" name="Front. Microbiol.">
        <title>Phaeobacter piscinae sp. nov., a species of the Roseobacter group and potential aquaculture probiont.</title>
        <authorList>
            <person name="Sonnenschein E.C."/>
            <person name="Phippen C.B.W."/>
            <person name="Nielsen K.F."/>
            <person name="Mateiu R.V."/>
            <person name="Melchiorsen J."/>
            <person name="Gram L."/>
            <person name="Overmann J."/>
            <person name="Freese H.M."/>
        </authorList>
    </citation>
    <scope>NUCLEOTIDE SEQUENCE [LARGE SCALE GENOMIC DNA]</scope>
    <source>
        <strain evidence="6 7">P88</strain>
        <plasmid evidence="6">pP88_b</plasmid>
    </source>
</reference>
<dbReference type="CDD" id="cd05466">
    <property type="entry name" value="PBP2_LTTR_substrate"/>
    <property type="match status" value="1"/>
</dbReference>
<evidence type="ECO:0000256" key="3">
    <source>
        <dbReference type="ARBA" id="ARBA00023125"/>
    </source>
</evidence>